<dbReference type="PROSITE" id="PS00332">
    <property type="entry name" value="SOD_CU_ZN_2"/>
    <property type="match status" value="1"/>
</dbReference>
<gene>
    <name evidence="10" type="primary">SOD1</name>
    <name evidence="10" type="ORF">BLAG_LOCUS19888</name>
</gene>
<dbReference type="EC" id="1.15.1.1" evidence="7"/>
<dbReference type="OrthoDB" id="2015551at2759"/>
<keyword evidence="11" id="KW-1185">Reference proteome</keyword>
<comment type="cofactor">
    <cofactor evidence="7">
        <name>Cu cation</name>
        <dbReference type="ChEBI" id="CHEBI:23378"/>
    </cofactor>
    <text evidence="7">Binds 1 copper ion per subunit.</text>
</comment>
<dbReference type="AlphaFoldDB" id="A0A8J9ZZ47"/>
<evidence type="ECO:0000256" key="1">
    <source>
        <dbReference type="ARBA" id="ARBA00010457"/>
    </source>
</evidence>
<organism evidence="10 11">
    <name type="scientific">Branchiostoma lanceolatum</name>
    <name type="common">Common lancelet</name>
    <name type="synonym">Amphioxus lanceolatum</name>
    <dbReference type="NCBI Taxonomy" id="7740"/>
    <lineage>
        <taxon>Eukaryota</taxon>
        <taxon>Metazoa</taxon>
        <taxon>Chordata</taxon>
        <taxon>Cephalochordata</taxon>
        <taxon>Leptocardii</taxon>
        <taxon>Amphioxiformes</taxon>
        <taxon>Branchiostomatidae</taxon>
        <taxon>Branchiostoma</taxon>
    </lineage>
</organism>
<dbReference type="Gene3D" id="2.60.40.200">
    <property type="entry name" value="Superoxide dismutase, copper/zinc binding domain"/>
    <property type="match status" value="1"/>
</dbReference>
<evidence type="ECO:0000256" key="3">
    <source>
        <dbReference type="ARBA" id="ARBA00022833"/>
    </source>
</evidence>
<evidence type="ECO:0000313" key="11">
    <source>
        <dbReference type="Proteomes" id="UP000838412"/>
    </source>
</evidence>
<dbReference type="InterPro" id="IPR018152">
    <property type="entry name" value="SOD_Cu/Zn_BS"/>
</dbReference>
<comment type="similarity">
    <text evidence="1 7">Belongs to the Cu-Zn superoxide dismutase family.</text>
</comment>
<dbReference type="GO" id="GO:0005507">
    <property type="term" value="F:copper ion binding"/>
    <property type="evidence" value="ECO:0007669"/>
    <property type="project" value="InterPro"/>
</dbReference>
<dbReference type="Proteomes" id="UP000838412">
    <property type="component" value="Chromosome 5"/>
</dbReference>
<evidence type="ECO:0000256" key="8">
    <source>
        <dbReference type="SAM" id="SignalP"/>
    </source>
</evidence>
<keyword evidence="3 7" id="KW-0862">Zinc</keyword>
<dbReference type="Pfam" id="PF00080">
    <property type="entry name" value="Sod_Cu"/>
    <property type="match status" value="1"/>
</dbReference>
<protein>
    <recommendedName>
        <fullName evidence="7">Superoxide dismutase [Cu-Zn]</fullName>
        <ecNumber evidence="7">1.15.1.1</ecNumber>
    </recommendedName>
</protein>
<dbReference type="CDD" id="cd00305">
    <property type="entry name" value="Cu-Zn_Superoxide_Dismutase"/>
    <property type="match status" value="1"/>
</dbReference>
<dbReference type="InterPro" id="IPR024134">
    <property type="entry name" value="SOD_Cu/Zn_/chaperone"/>
</dbReference>
<dbReference type="FunFam" id="2.60.40.200:FF:000001">
    <property type="entry name" value="Superoxide dismutase [Cu-Zn]"/>
    <property type="match status" value="1"/>
</dbReference>
<comment type="cofactor">
    <cofactor evidence="7">
        <name>Zn(2+)</name>
        <dbReference type="ChEBI" id="CHEBI:29105"/>
    </cofactor>
    <text evidence="7">Binds 1 zinc ion per subunit.</text>
</comment>
<keyword evidence="2 7" id="KW-0479">Metal-binding</keyword>
<dbReference type="PANTHER" id="PTHR10003">
    <property type="entry name" value="SUPEROXIDE DISMUTASE CU-ZN -RELATED"/>
    <property type="match status" value="1"/>
</dbReference>
<dbReference type="InterPro" id="IPR036423">
    <property type="entry name" value="SOD-like_Cu/Zn_dom_sf"/>
</dbReference>
<comment type="function">
    <text evidence="7">Destroys radicals which are normally produced within the cells and which are toxic to biological systems.</text>
</comment>
<comment type="catalytic activity">
    <reaction evidence="7">
        <text>2 superoxide + 2 H(+) = H2O2 + O2</text>
        <dbReference type="Rhea" id="RHEA:20696"/>
        <dbReference type="ChEBI" id="CHEBI:15378"/>
        <dbReference type="ChEBI" id="CHEBI:15379"/>
        <dbReference type="ChEBI" id="CHEBI:16240"/>
        <dbReference type="ChEBI" id="CHEBI:18421"/>
        <dbReference type="EC" id="1.15.1.1"/>
    </reaction>
</comment>
<evidence type="ECO:0000256" key="4">
    <source>
        <dbReference type="ARBA" id="ARBA00022862"/>
    </source>
</evidence>
<evidence type="ECO:0000256" key="6">
    <source>
        <dbReference type="ARBA" id="ARBA00023008"/>
    </source>
</evidence>
<accession>A0A8J9ZZ47</accession>
<evidence type="ECO:0000256" key="7">
    <source>
        <dbReference type="RuleBase" id="RU000393"/>
    </source>
</evidence>
<feature type="chain" id="PRO_5035446436" description="Superoxide dismutase [Cu-Zn]" evidence="8">
    <location>
        <begin position="16"/>
        <end position="152"/>
    </location>
</feature>
<feature type="signal peptide" evidence="8">
    <location>
        <begin position="1"/>
        <end position="15"/>
    </location>
</feature>
<dbReference type="InterPro" id="IPR001424">
    <property type="entry name" value="SOD_Cu_Zn_dom"/>
</dbReference>
<keyword evidence="6 7" id="KW-0186">Copper</keyword>
<keyword evidence="8" id="KW-0732">Signal</keyword>
<dbReference type="SUPFAM" id="SSF49329">
    <property type="entry name" value="Cu,Zn superoxide dismutase-like"/>
    <property type="match status" value="1"/>
</dbReference>
<dbReference type="PRINTS" id="PR00068">
    <property type="entry name" value="CUZNDISMTASE"/>
</dbReference>
<name>A0A8J9ZZ47_BRALA</name>
<evidence type="ECO:0000256" key="5">
    <source>
        <dbReference type="ARBA" id="ARBA00023002"/>
    </source>
</evidence>
<dbReference type="GO" id="GO:0004784">
    <property type="term" value="F:superoxide dismutase activity"/>
    <property type="evidence" value="ECO:0007669"/>
    <property type="project" value="UniProtKB-EC"/>
</dbReference>
<evidence type="ECO:0000313" key="10">
    <source>
        <dbReference type="EMBL" id="CAH1266215.1"/>
    </source>
</evidence>
<dbReference type="EMBL" id="OV696690">
    <property type="protein sequence ID" value="CAH1266215.1"/>
    <property type="molecule type" value="Genomic_DNA"/>
</dbReference>
<feature type="domain" description="Superoxide dismutase copper/zinc binding" evidence="9">
    <location>
        <begin position="13"/>
        <end position="148"/>
    </location>
</feature>
<evidence type="ECO:0000256" key="2">
    <source>
        <dbReference type="ARBA" id="ARBA00022723"/>
    </source>
</evidence>
<reference evidence="10" key="1">
    <citation type="submission" date="2022-01" db="EMBL/GenBank/DDBJ databases">
        <authorList>
            <person name="Braso-Vives M."/>
        </authorList>
    </citation>
    <scope>NUCLEOTIDE SEQUENCE</scope>
</reference>
<evidence type="ECO:0000259" key="9">
    <source>
        <dbReference type="Pfam" id="PF00080"/>
    </source>
</evidence>
<keyword evidence="5 7" id="KW-0560">Oxidoreductase</keyword>
<sequence length="152" mass="15541">MVVLAVVVLVGAVTGTIHFEQQVPDGPVRMIGEVKGLTPGPHGLHVHEFGDTTNGCTSMGAHYNPFGKNHGGPADSDRHAGDLGNIVAGPDGIAIVDITSHLLSLSGPHSIIGRGLVVHADEDDLGKGDNEFSLTTGNAGERIACGIIGITK</sequence>
<keyword evidence="4" id="KW-0049">Antioxidant</keyword>
<proteinExistence type="inferred from homology"/>